<evidence type="ECO:0000313" key="5">
    <source>
        <dbReference type="EMBL" id="EDM80618.1"/>
    </source>
</evidence>
<dbReference type="SMART" id="SM00345">
    <property type="entry name" value="HTH_GNTR"/>
    <property type="match status" value="1"/>
</dbReference>
<feature type="domain" description="HTH gntR-type" evidence="4">
    <location>
        <begin position="1"/>
        <end position="69"/>
    </location>
</feature>
<dbReference type="PROSITE" id="PS50949">
    <property type="entry name" value="HTH_GNTR"/>
    <property type="match status" value="1"/>
</dbReference>
<evidence type="ECO:0000256" key="2">
    <source>
        <dbReference type="ARBA" id="ARBA00023125"/>
    </source>
</evidence>
<keyword evidence="6" id="KW-1185">Reference proteome</keyword>
<dbReference type="InterPro" id="IPR000524">
    <property type="entry name" value="Tscrpt_reg_HTH_GntR"/>
</dbReference>
<gene>
    <name evidence="5" type="ORF">PPSIR1_37034</name>
</gene>
<dbReference type="eggNOG" id="COG1725">
    <property type="taxonomic scope" value="Bacteria"/>
</dbReference>
<comment type="caution">
    <text evidence="5">The sequence shown here is derived from an EMBL/GenBank/DDBJ whole genome shotgun (WGS) entry which is preliminary data.</text>
</comment>
<dbReference type="CDD" id="cd07377">
    <property type="entry name" value="WHTH_GntR"/>
    <property type="match status" value="1"/>
</dbReference>
<evidence type="ECO:0000313" key="6">
    <source>
        <dbReference type="Proteomes" id="UP000005801"/>
    </source>
</evidence>
<evidence type="ECO:0000259" key="4">
    <source>
        <dbReference type="PROSITE" id="PS50949"/>
    </source>
</evidence>
<dbReference type="Proteomes" id="UP000005801">
    <property type="component" value="Unassembled WGS sequence"/>
</dbReference>
<dbReference type="PANTHER" id="PTHR38445">
    <property type="entry name" value="HTH-TYPE TRANSCRIPTIONAL REPRESSOR YTRA"/>
    <property type="match status" value="1"/>
</dbReference>
<keyword evidence="2" id="KW-0238">DNA-binding</keyword>
<name>A6G0H2_9BACT</name>
<dbReference type="Gene3D" id="1.10.10.10">
    <property type="entry name" value="Winged helix-like DNA-binding domain superfamily/Winged helix DNA-binding domain"/>
    <property type="match status" value="1"/>
</dbReference>
<dbReference type="EMBL" id="ABCS01000009">
    <property type="protein sequence ID" value="EDM80618.1"/>
    <property type="molecule type" value="Genomic_DNA"/>
</dbReference>
<keyword evidence="3" id="KW-0804">Transcription</keyword>
<dbReference type="STRING" id="391625.PPSIR1_37034"/>
<reference evidence="5 6" key="1">
    <citation type="submission" date="2007-06" db="EMBL/GenBank/DDBJ databases">
        <authorList>
            <person name="Shimkets L."/>
            <person name="Ferriera S."/>
            <person name="Johnson J."/>
            <person name="Kravitz S."/>
            <person name="Beeson K."/>
            <person name="Sutton G."/>
            <person name="Rogers Y.-H."/>
            <person name="Friedman R."/>
            <person name="Frazier M."/>
            <person name="Venter J.C."/>
        </authorList>
    </citation>
    <scope>NUCLEOTIDE SEQUENCE [LARGE SCALE GENOMIC DNA]</scope>
    <source>
        <strain evidence="5 6">SIR-1</strain>
    </source>
</reference>
<dbReference type="AlphaFoldDB" id="A6G0H2"/>
<evidence type="ECO:0000256" key="3">
    <source>
        <dbReference type="ARBA" id="ARBA00023163"/>
    </source>
</evidence>
<keyword evidence="1" id="KW-0805">Transcription regulation</keyword>
<dbReference type="Pfam" id="PF00392">
    <property type="entry name" value="GntR"/>
    <property type="match status" value="1"/>
</dbReference>
<dbReference type="GO" id="GO:0003677">
    <property type="term" value="F:DNA binding"/>
    <property type="evidence" value="ECO:0007669"/>
    <property type="project" value="UniProtKB-KW"/>
</dbReference>
<dbReference type="GO" id="GO:0003700">
    <property type="term" value="F:DNA-binding transcription factor activity"/>
    <property type="evidence" value="ECO:0007669"/>
    <property type="project" value="InterPro"/>
</dbReference>
<dbReference type="SUPFAM" id="SSF46785">
    <property type="entry name" value="Winged helix' DNA-binding domain"/>
    <property type="match status" value="1"/>
</dbReference>
<dbReference type="InterPro" id="IPR036390">
    <property type="entry name" value="WH_DNA-bd_sf"/>
</dbReference>
<protein>
    <submittedName>
        <fullName evidence="5">Transcriptional regulator, GntR family protein</fullName>
    </submittedName>
</protein>
<organism evidence="5 6">
    <name type="scientific">Plesiocystis pacifica SIR-1</name>
    <dbReference type="NCBI Taxonomy" id="391625"/>
    <lineage>
        <taxon>Bacteria</taxon>
        <taxon>Pseudomonadati</taxon>
        <taxon>Myxococcota</taxon>
        <taxon>Polyangia</taxon>
        <taxon>Nannocystales</taxon>
        <taxon>Nannocystaceae</taxon>
        <taxon>Plesiocystis</taxon>
    </lineage>
</organism>
<dbReference type="InterPro" id="IPR036388">
    <property type="entry name" value="WH-like_DNA-bd_sf"/>
</dbReference>
<evidence type="ECO:0000256" key="1">
    <source>
        <dbReference type="ARBA" id="ARBA00023015"/>
    </source>
</evidence>
<sequence length="118" mass="12759">MPFYRQIVDQIAALVRTGQLRAGDQLPSYRDLAGQVLVSLITVRRAYAELQSAGLVVRKQGRGTFVADTVTTASRAALRKQGKAALRAALDQARGLGLSAQELAPIVRALLTELENEQ</sequence>
<accession>A6G0H2</accession>
<dbReference type="PANTHER" id="PTHR38445:SF7">
    <property type="entry name" value="GNTR-FAMILY TRANSCRIPTIONAL REGULATOR"/>
    <property type="match status" value="1"/>
</dbReference>
<proteinExistence type="predicted"/>